<dbReference type="CDD" id="cd05214">
    <property type="entry name" value="GAPDH_I_N"/>
    <property type="match status" value="1"/>
</dbReference>
<evidence type="ECO:0000313" key="6">
    <source>
        <dbReference type="EMBL" id="QUW04704.1"/>
    </source>
</evidence>
<dbReference type="InterPro" id="IPR020830">
    <property type="entry name" value="GlycerAld_3-P_DH_AS"/>
</dbReference>
<evidence type="ECO:0000256" key="2">
    <source>
        <dbReference type="ARBA" id="ARBA00023002"/>
    </source>
</evidence>
<dbReference type="InterPro" id="IPR006424">
    <property type="entry name" value="Glyceraldehyde-3-P_DH_1"/>
</dbReference>
<evidence type="ECO:0000256" key="4">
    <source>
        <dbReference type="RuleBase" id="RU361160"/>
    </source>
</evidence>
<dbReference type="PIRSF" id="PIRSF000149">
    <property type="entry name" value="GAP_DH"/>
    <property type="match status" value="1"/>
</dbReference>
<dbReference type="Proteomes" id="UP000676506">
    <property type="component" value="Chromosome 2"/>
</dbReference>
<dbReference type="SMART" id="SM00846">
    <property type="entry name" value="Gp_dh_N"/>
    <property type="match status" value="1"/>
</dbReference>
<evidence type="ECO:0000313" key="7">
    <source>
        <dbReference type="Proteomes" id="UP000676506"/>
    </source>
</evidence>
<dbReference type="SUPFAM" id="SSF55347">
    <property type="entry name" value="Glyceraldehyde-3-phosphate dehydrogenase-like, C-terminal domain"/>
    <property type="match status" value="1"/>
</dbReference>
<dbReference type="PROSITE" id="PS00071">
    <property type="entry name" value="GAPDH"/>
    <property type="match status" value="1"/>
</dbReference>
<dbReference type="Pfam" id="PF00044">
    <property type="entry name" value="Gp_dh_N"/>
    <property type="match status" value="1"/>
</dbReference>
<name>A0ABX8BCR3_9BACT</name>
<proteinExistence type="inferred from homology"/>
<reference evidence="6 7" key="1">
    <citation type="submission" date="2021-03" db="EMBL/GenBank/DDBJ databases">
        <title>Genomic and phenotypic characterization of Chloracidobacterium isolates provides evidence for multiple species.</title>
        <authorList>
            <person name="Saini M.K."/>
            <person name="Costas A.M.G."/>
            <person name="Tank M."/>
            <person name="Bryant D.A."/>
        </authorList>
    </citation>
    <scope>NUCLEOTIDE SEQUENCE [LARGE SCALE GENOMIC DNA]</scope>
    <source>
        <strain evidence="6 7">BV2-C</strain>
    </source>
</reference>
<evidence type="ECO:0000259" key="5">
    <source>
        <dbReference type="SMART" id="SM00846"/>
    </source>
</evidence>
<dbReference type="CDD" id="cd18126">
    <property type="entry name" value="GAPDH_I_C"/>
    <property type="match status" value="1"/>
</dbReference>
<dbReference type="Gene3D" id="3.40.50.720">
    <property type="entry name" value="NAD(P)-binding Rossmann-like Domain"/>
    <property type="match status" value="1"/>
</dbReference>
<dbReference type="SUPFAM" id="SSF51735">
    <property type="entry name" value="NAD(P)-binding Rossmann-fold domains"/>
    <property type="match status" value="1"/>
</dbReference>
<comment type="similarity">
    <text evidence="1 3">Belongs to the glyceraldehyde-3-phosphate dehydrogenase family.</text>
</comment>
<keyword evidence="7" id="KW-1185">Reference proteome</keyword>
<evidence type="ECO:0000256" key="3">
    <source>
        <dbReference type="RuleBase" id="RU000397"/>
    </source>
</evidence>
<dbReference type="Gene3D" id="3.30.360.10">
    <property type="entry name" value="Dihydrodipicolinate Reductase, domain 2"/>
    <property type="match status" value="1"/>
</dbReference>
<dbReference type="EC" id="1.2.1.-" evidence="4"/>
<dbReference type="EMBL" id="CP072649">
    <property type="protein sequence ID" value="QUW04704.1"/>
    <property type="molecule type" value="Genomic_DNA"/>
</dbReference>
<accession>A0ABX8BCR3</accession>
<evidence type="ECO:0000256" key="1">
    <source>
        <dbReference type="ARBA" id="ARBA00007406"/>
    </source>
</evidence>
<dbReference type="InterPro" id="IPR020828">
    <property type="entry name" value="GlycerAld_3-P_DH_NAD(P)-bd"/>
</dbReference>
<dbReference type="NCBIfam" id="TIGR01534">
    <property type="entry name" value="GAPDH-I"/>
    <property type="match status" value="1"/>
</dbReference>
<dbReference type="PRINTS" id="PR00078">
    <property type="entry name" value="G3PDHDRGNASE"/>
</dbReference>
<keyword evidence="2 4" id="KW-0560">Oxidoreductase</keyword>
<sequence length="337" mass="36442">MAVKVGINGFGRIGRNILRTALGHGDIEFVAVNDLTDSKTLAHLLKYDSILGNLTNHTVAAPDDDTIAVDGHPIRVFKVRNPAEIDWASTGAQIVVESTGLFTNKDKAIGHLRDSVKKVIISAPAKQEDLTIVLGVNEAAYDPAQHHVVSNASCTTNCLAPVAKVVHESFGIEKAIMTTVHSYTNDQRILDLPHDDLRRARAAALSMIPTKTGAAQAVELVMPELKGKFDGIAVRVPTPNVSLVDVTFQVEKATDKAGVNAALREAAEGKLKGILGYSEEPLVSIDYRGDDRSSIADGSFTRVIGGHLIKVLAWYDNEWGYSCRVRDLIKFMVEKGI</sequence>
<dbReference type="Pfam" id="PF02800">
    <property type="entry name" value="Gp_dh_C"/>
    <property type="match status" value="1"/>
</dbReference>
<dbReference type="PANTHER" id="PTHR43148">
    <property type="entry name" value="GLYCERALDEHYDE-3-PHOSPHATE DEHYDROGENASE 2"/>
    <property type="match status" value="1"/>
</dbReference>
<dbReference type="InterPro" id="IPR020829">
    <property type="entry name" value="GlycerAld_3-P_DH_cat"/>
</dbReference>
<feature type="domain" description="Glyceraldehyde 3-phosphate dehydrogenase NAD(P) binding" evidence="5">
    <location>
        <begin position="3"/>
        <end position="154"/>
    </location>
</feature>
<dbReference type="InterPro" id="IPR020831">
    <property type="entry name" value="GlycerAld/Erythrose_P_DH"/>
</dbReference>
<dbReference type="InterPro" id="IPR036291">
    <property type="entry name" value="NAD(P)-bd_dom_sf"/>
</dbReference>
<gene>
    <name evidence="6" type="primary">gap</name>
    <name evidence="6" type="ORF">J8C06_13115</name>
</gene>
<organism evidence="6 7">
    <name type="scientific">Chloracidobacterium validum</name>
    <dbReference type="NCBI Taxonomy" id="2821543"/>
    <lineage>
        <taxon>Bacteria</taxon>
        <taxon>Pseudomonadati</taxon>
        <taxon>Acidobacteriota</taxon>
        <taxon>Terriglobia</taxon>
        <taxon>Terriglobales</taxon>
        <taxon>Acidobacteriaceae</taxon>
        <taxon>Chloracidobacterium</taxon>
    </lineage>
</organism>
<dbReference type="RefSeq" id="WP_211430593.1">
    <property type="nucleotide sequence ID" value="NZ_CP072649.1"/>
</dbReference>
<protein>
    <recommendedName>
        <fullName evidence="4">Glyceraldehyde-3-phosphate dehydrogenase</fullName>
        <ecNumber evidence="4">1.2.1.-</ecNumber>
    </recommendedName>
</protein>